<dbReference type="PANTHER" id="PTHR48041">
    <property type="entry name" value="ABC TRANSPORTER G FAMILY MEMBER 28"/>
    <property type="match status" value="1"/>
</dbReference>
<dbReference type="InterPro" id="IPR013525">
    <property type="entry name" value="ABC2_TM"/>
</dbReference>
<dbReference type="Pfam" id="PF00005">
    <property type="entry name" value="ABC_tran"/>
    <property type="match status" value="1"/>
</dbReference>
<dbReference type="EMBL" id="HBGV01019409">
    <property type="protein sequence ID" value="CAD9518400.1"/>
    <property type="molecule type" value="Transcribed_RNA"/>
</dbReference>
<dbReference type="PROSITE" id="PS00211">
    <property type="entry name" value="ABC_TRANSPORTER_1"/>
    <property type="match status" value="1"/>
</dbReference>
<accession>A0A7S2IH49</accession>
<evidence type="ECO:0000256" key="2">
    <source>
        <dbReference type="ARBA" id="ARBA00022448"/>
    </source>
</evidence>
<dbReference type="AlphaFoldDB" id="A0A7S2IH49"/>
<feature type="transmembrane region" description="Helical" evidence="9">
    <location>
        <begin position="379"/>
        <end position="396"/>
    </location>
</feature>
<keyword evidence="5" id="KW-0067">ATP-binding</keyword>
<feature type="domain" description="ABC transporter" evidence="10">
    <location>
        <begin position="30"/>
        <end position="277"/>
    </location>
</feature>
<keyword evidence="3 9" id="KW-0812">Transmembrane</keyword>
<name>A0A7S2IH49_9STRA</name>
<dbReference type="GO" id="GO:0005524">
    <property type="term" value="F:ATP binding"/>
    <property type="evidence" value="ECO:0007669"/>
    <property type="project" value="UniProtKB-KW"/>
</dbReference>
<dbReference type="PROSITE" id="PS50893">
    <property type="entry name" value="ABC_TRANSPORTER_2"/>
    <property type="match status" value="1"/>
</dbReference>
<dbReference type="Pfam" id="PF01061">
    <property type="entry name" value="ABC2_membrane"/>
    <property type="match status" value="1"/>
</dbReference>
<dbReference type="InterPro" id="IPR017871">
    <property type="entry name" value="ABC_transporter-like_CS"/>
</dbReference>
<evidence type="ECO:0000256" key="5">
    <source>
        <dbReference type="ARBA" id="ARBA00022840"/>
    </source>
</evidence>
<comment type="subcellular location">
    <subcellularLocation>
        <location evidence="1">Membrane</location>
        <topology evidence="1">Multi-pass membrane protein</topology>
    </subcellularLocation>
</comment>
<evidence type="ECO:0000256" key="7">
    <source>
        <dbReference type="ARBA" id="ARBA00023136"/>
    </source>
</evidence>
<dbReference type="InterPro" id="IPR027417">
    <property type="entry name" value="P-loop_NTPase"/>
</dbReference>
<protein>
    <recommendedName>
        <fullName evidence="10">ABC transporter domain-containing protein</fullName>
    </recommendedName>
</protein>
<evidence type="ECO:0000256" key="4">
    <source>
        <dbReference type="ARBA" id="ARBA00022741"/>
    </source>
</evidence>
<dbReference type="Gene3D" id="3.40.50.300">
    <property type="entry name" value="P-loop containing nucleotide triphosphate hydrolases"/>
    <property type="match status" value="1"/>
</dbReference>
<feature type="transmembrane region" description="Helical" evidence="9">
    <location>
        <begin position="595"/>
        <end position="624"/>
    </location>
</feature>
<dbReference type="PANTHER" id="PTHR48041:SF91">
    <property type="entry name" value="ABC TRANSPORTER G FAMILY MEMBER 28"/>
    <property type="match status" value="1"/>
</dbReference>
<evidence type="ECO:0000313" key="11">
    <source>
        <dbReference type="EMBL" id="CAD9518400.1"/>
    </source>
</evidence>
<organism evidence="11">
    <name type="scientific">Helicotheca tamesis</name>
    <dbReference type="NCBI Taxonomy" id="374047"/>
    <lineage>
        <taxon>Eukaryota</taxon>
        <taxon>Sar</taxon>
        <taxon>Stramenopiles</taxon>
        <taxon>Ochrophyta</taxon>
        <taxon>Bacillariophyta</taxon>
        <taxon>Mediophyceae</taxon>
        <taxon>Lithodesmiophycidae</taxon>
        <taxon>Lithodesmiales</taxon>
        <taxon>Lithodesmiaceae</taxon>
        <taxon>Helicotheca</taxon>
    </lineage>
</organism>
<keyword evidence="2" id="KW-0813">Transport</keyword>
<proteinExistence type="predicted"/>
<feature type="transmembrane region" description="Helical" evidence="9">
    <location>
        <begin position="484"/>
        <end position="505"/>
    </location>
</feature>
<keyword evidence="7 9" id="KW-0472">Membrane</keyword>
<reference evidence="11" key="1">
    <citation type="submission" date="2021-01" db="EMBL/GenBank/DDBJ databases">
        <authorList>
            <person name="Corre E."/>
            <person name="Pelletier E."/>
            <person name="Niang G."/>
            <person name="Scheremetjew M."/>
            <person name="Finn R."/>
            <person name="Kale V."/>
            <person name="Holt S."/>
            <person name="Cochrane G."/>
            <person name="Meng A."/>
            <person name="Brown T."/>
            <person name="Cohen L."/>
        </authorList>
    </citation>
    <scope>NUCLEOTIDE SEQUENCE</scope>
    <source>
        <strain evidence="11">CCMP826</strain>
    </source>
</reference>
<evidence type="ECO:0000256" key="1">
    <source>
        <dbReference type="ARBA" id="ARBA00004141"/>
    </source>
</evidence>
<feature type="transmembrane region" description="Helical" evidence="9">
    <location>
        <begin position="408"/>
        <end position="430"/>
    </location>
</feature>
<feature type="transmembrane region" description="Helical" evidence="9">
    <location>
        <begin position="517"/>
        <end position="536"/>
    </location>
</feature>
<feature type="region of interest" description="Disordered" evidence="8">
    <location>
        <begin position="1"/>
        <end position="22"/>
    </location>
</feature>
<sequence length="629" mass="69098">MSTNSMGMETTRTQESTRHQISSGKGGVNVVFENVIYSVPVKTAPDGTLNILKGLSGSFVAGKMTALMGPSGSGKSTLLDVLSGRKTGGSIEGTIRINGKKPTSSDLKSMVGYVEQFDTLVDELTVAQMLAYTAALKLPKNTTADERRERVEEVIRVLGLNSCRDTVIGSVLVRGISGGQAKRVNIGLALVTRPKILFLDEPTSGLDSRTANEVVELVRQLAYEGERTVVCTIHAPTGRAFAKFDDLHMLHDGQTIYDGALNEAQAHFESLGYVRDSECSLPEWLVDLTSELPPEFVEGSKGDLIDNEKEVKSRHNFADQYRNSVASQKSLKRIQSVGSITTTSIDDHEPPSEMRRLLTLLRFRMIPHYKSGQYLGVRFGDKILFSLLILSLFFGIGDKTDSQSILSISSLLFFITAICGFGAAAFVPSLTLERPLYYRELADGCYKPATYFMAKFIEESIMAALTSFTFAVIMFFGLSLQGSFFIFVAGYYLTTLFGIIMAYAVAALVPSMEAANAILPTIITIWMYFGGQFIVFDKIPVGWYWFSWTSFIRYAWGTLMLNQHEGTESGELPIFFDEDGQSMTILQFYGMEGSIMGSIGACIGMLCALIGIIGSVGILGLMFIRHDKR</sequence>
<evidence type="ECO:0000256" key="9">
    <source>
        <dbReference type="SAM" id="Phobius"/>
    </source>
</evidence>
<dbReference type="GO" id="GO:0016020">
    <property type="term" value="C:membrane"/>
    <property type="evidence" value="ECO:0007669"/>
    <property type="project" value="UniProtKB-SubCell"/>
</dbReference>
<dbReference type="SMART" id="SM00382">
    <property type="entry name" value="AAA"/>
    <property type="match status" value="1"/>
</dbReference>
<keyword evidence="6 9" id="KW-1133">Transmembrane helix</keyword>
<dbReference type="GO" id="GO:0016887">
    <property type="term" value="F:ATP hydrolysis activity"/>
    <property type="evidence" value="ECO:0007669"/>
    <property type="project" value="InterPro"/>
</dbReference>
<feature type="transmembrane region" description="Helical" evidence="9">
    <location>
        <begin position="461"/>
        <end position="478"/>
    </location>
</feature>
<evidence type="ECO:0000256" key="8">
    <source>
        <dbReference type="SAM" id="MobiDB-lite"/>
    </source>
</evidence>
<dbReference type="InterPro" id="IPR003439">
    <property type="entry name" value="ABC_transporter-like_ATP-bd"/>
</dbReference>
<keyword evidence="4" id="KW-0547">Nucleotide-binding</keyword>
<evidence type="ECO:0000256" key="6">
    <source>
        <dbReference type="ARBA" id="ARBA00022989"/>
    </source>
</evidence>
<gene>
    <name evidence="11" type="ORF">HTAM1171_LOCUS12035</name>
</gene>
<dbReference type="InterPro" id="IPR003593">
    <property type="entry name" value="AAA+_ATPase"/>
</dbReference>
<evidence type="ECO:0000256" key="3">
    <source>
        <dbReference type="ARBA" id="ARBA00022692"/>
    </source>
</evidence>
<dbReference type="InterPro" id="IPR050352">
    <property type="entry name" value="ABCG_transporters"/>
</dbReference>
<evidence type="ECO:0000259" key="10">
    <source>
        <dbReference type="PROSITE" id="PS50893"/>
    </source>
</evidence>
<dbReference type="SUPFAM" id="SSF52540">
    <property type="entry name" value="P-loop containing nucleoside triphosphate hydrolases"/>
    <property type="match status" value="1"/>
</dbReference>
<dbReference type="GO" id="GO:0140359">
    <property type="term" value="F:ABC-type transporter activity"/>
    <property type="evidence" value="ECO:0007669"/>
    <property type="project" value="InterPro"/>
</dbReference>